<keyword evidence="1" id="KW-1133">Transmembrane helix</keyword>
<evidence type="ECO:0000313" key="2">
    <source>
        <dbReference type="EMBL" id="MBX24957.1"/>
    </source>
</evidence>
<keyword evidence="1" id="KW-0472">Membrane</keyword>
<accession>A0A2P2M406</accession>
<sequence length="58" mass="6812">MTLYIGREASKLWKRICAETNTEINLLAEHWKYILAGLIFQVSVLFLEILTTMPMCFF</sequence>
<protein>
    <submittedName>
        <fullName evidence="2">Uncharacterized protein</fullName>
    </submittedName>
</protein>
<feature type="transmembrane region" description="Helical" evidence="1">
    <location>
        <begin position="33"/>
        <end position="57"/>
    </location>
</feature>
<dbReference type="EMBL" id="GGEC01044473">
    <property type="protein sequence ID" value="MBX24957.1"/>
    <property type="molecule type" value="Transcribed_RNA"/>
</dbReference>
<reference evidence="2" key="1">
    <citation type="submission" date="2018-02" db="EMBL/GenBank/DDBJ databases">
        <title>Rhizophora mucronata_Transcriptome.</title>
        <authorList>
            <person name="Meera S.P."/>
            <person name="Sreeshan A."/>
            <person name="Augustine A."/>
        </authorList>
    </citation>
    <scope>NUCLEOTIDE SEQUENCE</scope>
    <source>
        <tissue evidence="2">Leaf</tissue>
    </source>
</reference>
<proteinExistence type="predicted"/>
<evidence type="ECO:0000256" key="1">
    <source>
        <dbReference type="SAM" id="Phobius"/>
    </source>
</evidence>
<name>A0A2P2M406_RHIMU</name>
<keyword evidence="1" id="KW-0812">Transmembrane</keyword>
<dbReference type="AlphaFoldDB" id="A0A2P2M406"/>
<organism evidence="2">
    <name type="scientific">Rhizophora mucronata</name>
    <name type="common">Asiatic mangrove</name>
    <dbReference type="NCBI Taxonomy" id="61149"/>
    <lineage>
        <taxon>Eukaryota</taxon>
        <taxon>Viridiplantae</taxon>
        <taxon>Streptophyta</taxon>
        <taxon>Embryophyta</taxon>
        <taxon>Tracheophyta</taxon>
        <taxon>Spermatophyta</taxon>
        <taxon>Magnoliopsida</taxon>
        <taxon>eudicotyledons</taxon>
        <taxon>Gunneridae</taxon>
        <taxon>Pentapetalae</taxon>
        <taxon>rosids</taxon>
        <taxon>fabids</taxon>
        <taxon>Malpighiales</taxon>
        <taxon>Rhizophoraceae</taxon>
        <taxon>Rhizophora</taxon>
    </lineage>
</organism>